<dbReference type="GO" id="GO:0005634">
    <property type="term" value="C:nucleus"/>
    <property type="evidence" value="ECO:0000318"/>
    <property type="project" value="GO_Central"/>
</dbReference>
<dbReference type="SUPFAM" id="SSF82927">
    <property type="entry name" value="Cysteine-rich DNA binding domain, (DM domain)"/>
    <property type="match status" value="2"/>
</dbReference>
<evidence type="ECO:0000259" key="7">
    <source>
        <dbReference type="PROSITE" id="PS50809"/>
    </source>
</evidence>
<evidence type="ECO:0000313" key="9">
    <source>
        <dbReference type="Proteomes" id="UP000001940"/>
    </source>
</evidence>
<dbReference type="PANTHER" id="PTHR12322:SF49">
    <property type="entry name" value="DM DOMAIN-CONTAINING PROTEIN"/>
    <property type="match status" value="1"/>
</dbReference>
<dbReference type="GO" id="GO:0007548">
    <property type="term" value="P:sex differentiation"/>
    <property type="evidence" value="ECO:0000318"/>
    <property type="project" value="GO_Central"/>
</dbReference>
<proteinExistence type="predicted"/>
<evidence type="ECO:0000256" key="4">
    <source>
        <dbReference type="ARBA" id="ARBA00023242"/>
    </source>
</evidence>
<feature type="DNA-binding region" description="DM" evidence="5">
    <location>
        <begin position="137"/>
        <end position="183"/>
    </location>
</feature>
<sequence length="369" mass="40271">MSSSSLSSSSNASSLSAPEGLSPNNSLSPDVGAQRFFSQGKRIPKDVKRHCGMCKQHGVFVETRGHTCEYRSCECEQCDLVRKRREIMSTQIRLRREQDKKFQRTNDISEANVFPGFTGGEADEKAVMENMNMCYFCQKCKNHNVLVWKKNHKKECQYSSCECQQCNLIDSRRALDRHIKKRKMSIKGNTVEAIAPKSPKKEGSTTASSSSLSSSSGCNSDESASSSDCSLSGMLSEKLNMAPQVQMKFDFSAGGFMIPAATSANASTSPAGSPFETTSPMPLLLPHSPIALPQLAPSSLPLSFLTVPSLMSTAASPFFTAPLMYGAAPTLFPNPLLMTPIGMQMLFQNFQNFQNIRELSAAISCAETD</sequence>
<dbReference type="Pfam" id="PF00751">
    <property type="entry name" value="DM"/>
    <property type="match status" value="2"/>
</dbReference>
<dbReference type="HOGENOM" id="CLU_746457_0_0_1"/>
<evidence type="ECO:0000313" key="10">
    <source>
        <dbReference type="WormBase" id="T22H9.4"/>
    </source>
</evidence>
<dbReference type="UCSC" id="T22H9.4">
    <property type="organism name" value="c. elegans"/>
</dbReference>
<dbReference type="InterPro" id="IPR001275">
    <property type="entry name" value="DM_DNA-bd"/>
</dbReference>
<evidence type="ECO:0000256" key="5">
    <source>
        <dbReference type="PROSITE-ProRule" id="PRU00070"/>
    </source>
</evidence>
<dbReference type="PANTHER" id="PTHR12322">
    <property type="entry name" value="DOUBLESEX AND MAB-3 RELATED TRANSCRIPTION FACTOR DMRT"/>
    <property type="match status" value="1"/>
</dbReference>
<keyword evidence="2 5" id="KW-0862">Zinc</keyword>
<feature type="region of interest" description="Disordered" evidence="6">
    <location>
        <begin position="186"/>
        <end position="221"/>
    </location>
</feature>
<feature type="DNA-binding region" description="DM" evidence="5">
    <location>
        <begin position="51"/>
        <end position="96"/>
    </location>
</feature>
<dbReference type="STRING" id="6239.T22H9.4.2"/>
<dbReference type="EMBL" id="BX284605">
    <property type="protein sequence ID" value="CCD74234.1"/>
    <property type="molecule type" value="Genomic_DNA"/>
</dbReference>
<keyword evidence="4 5" id="KW-0539">Nucleus</keyword>
<dbReference type="GO" id="GO:0006357">
    <property type="term" value="P:regulation of transcription by RNA polymerase II"/>
    <property type="evidence" value="ECO:0000318"/>
    <property type="project" value="GO_Central"/>
</dbReference>
<keyword evidence="3 5" id="KW-0238">DNA-binding</keyword>
<feature type="region of interest" description="Disordered" evidence="6">
    <location>
        <begin position="1"/>
        <end position="32"/>
    </location>
</feature>
<dbReference type="InParanoid" id="Q9TXN8"/>
<feature type="compositionally biased region" description="Low complexity" evidence="6">
    <location>
        <begin position="204"/>
        <end position="221"/>
    </location>
</feature>
<dbReference type="AGR" id="WB:WBGene00020708"/>
<dbReference type="PIR" id="E88925">
    <property type="entry name" value="E88925"/>
</dbReference>
<dbReference type="Gene3D" id="4.10.1040.10">
    <property type="entry name" value="DM DNA-binding domain"/>
    <property type="match status" value="2"/>
</dbReference>
<keyword evidence="1 5" id="KW-0479">Metal-binding</keyword>
<dbReference type="OMA" id="HCGMCKQ"/>
<comment type="subcellular location">
    <subcellularLocation>
        <location evidence="5">Nucleus</location>
    </subcellularLocation>
</comment>
<dbReference type="SMR" id="Q9TXN8"/>
<evidence type="ECO:0000256" key="1">
    <source>
        <dbReference type="ARBA" id="ARBA00022723"/>
    </source>
</evidence>
<dbReference type="RefSeq" id="NP_503176.2">
    <property type="nucleotide sequence ID" value="NM_070775.4"/>
</dbReference>
<dbReference type="AlphaFoldDB" id="Q9TXN8"/>
<evidence type="ECO:0000256" key="3">
    <source>
        <dbReference type="ARBA" id="ARBA00023125"/>
    </source>
</evidence>
<dbReference type="InterPro" id="IPR026607">
    <property type="entry name" value="DMRT"/>
</dbReference>
<organism evidence="8 9">
    <name type="scientific">Caenorhabditis elegans</name>
    <dbReference type="NCBI Taxonomy" id="6239"/>
    <lineage>
        <taxon>Eukaryota</taxon>
        <taxon>Metazoa</taxon>
        <taxon>Ecdysozoa</taxon>
        <taxon>Nematoda</taxon>
        <taxon>Chromadorea</taxon>
        <taxon>Rhabditida</taxon>
        <taxon>Rhabditina</taxon>
        <taxon>Rhabditomorpha</taxon>
        <taxon>Rhabditoidea</taxon>
        <taxon>Rhabditidae</taxon>
        <taxon>Peloderinae</taxon>
        <taxon>Caenorhabditis</taxon>
    </lineage>
</organism>
<reference evidence="8 9" key="1">
    <citation type="journal article" date="1998" name="Science">
        <title>Genome sequence of the nematode C. elegans: a platform for investigating biology.</title>
        <authorList>
            <consortium name="The C. elegans sequencing consortium"/>
            <person name="Sulson J.E."/>
            <person name="Waterston R."/>
        </authorList>
    </citation>
    <scope>NUCLEOTIDE SEQUENCE [LARGE SCALE GENOMIC DNA]</scope>
    <source>
        <strain evidence="8 9">Bristol N2</strain>
    </source>
</reference>
<evidence type="ECO:0000256" key="2">
    <source>
        <dbReference type="ARBA" id="ARBA00022833"/>
    </source>
</evidence>
<feature type="domain" description="DM" evidence="7">
    <location>
        <begin position="137"/>
        <end position="183"/>
    </location>
</feature>
<protein>
    <submittedName>
        <fullName evidence="8">DM domain-containing protein</fullName>
    </submittedName>
</protein>
<dbReference type="Proteomes" id="UP000001940">
    <property type="component" value="Chromosome V"/>
</dbReference>
<evidence type="ECO:0000313" key="8">
    <source>
        <dbReference type="EMBL" id="CCD74234.1"/>
    </source>
</evidence>
<dbReference type="WormBase" id="T22H9.4">
    <property type="protein sequence ID" value="CE33328"/>
    <property type="gene ID" value="WBGene00020708"/>
    <property type="gene designation" value="dmd-8"/>
</dbReference>
<dbReference type="Bgee" id="WBGene00020708">
    <property type="expression patterns" value="Expressed in larva and 1 other cell type or tissue"/>
</dbReference>
<dbReference type="GO" id="GO:0000981">
    <property type="term" value="F:DNA-binding transcription factor activity, RNA polymerase II-specific"/>
    <property type="evidence" value="ECO:0000318"/>
    <property type="project" value="GO_Central"/>
</dbReference>
<dbReference type="GO" id="GO:0046872">
    <property type="term" value="F:metal ion binding"/>
    <property type="evidence" value="ECO:0007669"/>
    <property type="project" value="UniProtKB-KW"/>
</dbReference>
<dbReference type="PaxDb" id="6239-T22H9.4"/>
<keyword evidence="9" id="KW-1185">Reference proteome</keyword>
<dbReference type="eggNOG" id="KOG3815">
    <property type="taxonomic scope" value="Eukaryota"/>
</dbReference>
<dbReference type="KEGG" id="cel:CELE_T22H9.4"/>
<accession>Q9TXN8</accession>
<feature type="compositionally biased region" description="Low complexity" evidence="6">
    <location>
        <begin position="1"/>
        <end position="17"/>
    </location>
</feature>
<dbReference type="GeneID" id="188771"/>
<dbReference type="IntAct" id="Q9TXN8">
    <property type="interactions" value="91"/>
</dbReference>
<dbReference type="PROSITE" id="PS40000">
    <property type="entry name" value="DM_1"/>
    <property type="match status" value="1"/>
</dbReference>
<dbReference type="GO" id="GO:0000978">
    <property type="term" value="F:RNA polymerase II cis-regulatory region sequence-specific DNA binding"/>
    <property type="evidence" value="ECO:0000318"/>
    <property type="project" value="GO_Central"/>
</dbReference>
<dbReference type="SMART" id="SM00301">
    <property type="entry name" value="DM"/>
    <property type="match status" value="2"/>
</dbReference>
<dbReference type="OrthoDB" id="6162476at2759"/>
<name>Q9TXN8_CAEEL</name>
<evidence type="ECO:0000256" key="6">
    <source>
        <dbReference type="SAM" id="MobiDB-lite"/>
    </source>
</evidence>
<dbReference type="FunCoup" id="Q9TXN8">
    <property type="interactions" value="719"/>
</dbReference>
<feature type="domain" description="DM" evidence="7">
    <location>
        <begin position="51"/>
        <end position="96"/>
    </location>
</feature>
<dbReference type="CTD" id="188771"/>
<gene>
    <name evidence="8 10" type="primary">dmd-8</name>
    <name evidence="8" type="ORF">CELE_T22H9.4</name>
    <name evidence="10" type="ORF">T22H9.4</name>
</gene>
<dbReference type="InterPro" id="IPR036407">
    <property type="entry name" value="DM_DNA-bd_sf"/>
</dbReference>
<dbReference type="PROSITE" id="PS50809">
    <property type="entry name" value="DM_2"/>
    <property type="match status" value="2"/>
</dbReference>